<keyword evidence="3" id="KW-1185">Reference proteome</keyword>
<dbReference type="EMBL" id="BAABKG010000001">
    <property type="protein sequence ID" value="GAA5143310.1"/>
    <property type="molecule type" value="Genomic_DNA"/>
</dbReference>
<dbReference type="InterPro" id="IPR036361">
    <property type="entry name" value="SAP_dom_sf"/>
</dbReference>
<organism evidence="2 3">
    <name type="scientific">Nocardioides marinquilinus</name>
    <dbReference type="NCBI Taxonomy" id="1210400"/>
    <lineage>
        <taxon>Bacteria</taxon>
        <taxon>Bacillati</taxon>
        <taxon>Actinomycetota</taxon>
        <taxon>Actinomycetes</taxon>
        <taxon>Propionibacteriales</taxon>
        <taxon>Nocardioidaceae</taxon>
        <taxon>Nocardioides</taxon>
    </lineage>
</organism>
<comment type="caution">
    <text evidence="2">The sequence shown here is derived from an EMBL/GenBank/DDBJ whole genome shotgun (WGS) entry which is preliminary data.</text>
</comment>
<feature type="region of interest" description="Disordered" evidence="1">
    <location>
        <begin position="32"/>
        <end position="64"/>
    </location>
</feature>
<evidence type="ECO:0000313" key="3">
    <source>
        <dbReference type="Proteomes" id="UP001500221"/>
    </source>
</evidence>
<proteinExistence type="predicted"/>
<gene>
    <name evidence="2" type="ORF">GCM10023340_08460</name>
</gene>
<protein>
    <submittedName>
        <fullName evidence="2">Uncharacterized protein</fullName>
    </submittedName>
</protein>
<dbReference type="Gene3D" id="1.10.720.30">
    <property type="entry name" value="SAP domain"/>
    <property type="match status" value="1"/>
</dbReference>
<dbReference type="Proteomes" id="UP001500221">
    <property type="component" value="Unassembled WGS sequence"/>
</dbReference>
<accession>A0ABP9PDT2</accession>
<evidence type="ECO:0000313" key="2">
    <source>
        <dbReference type="EMBL" id="GAA5143310.1"/>
    </source>
</evidence>
<sequence>MAKNDQPADTVTLTAPNGMQVSVAKSKEAARLAAGYRPVEQSGGRGRRDKGGGGDPSPYAGLKVDELRAEIDKRNDGREDDALIPTDGNKPDLVAALEADDKAQA</sequence>
<evidence type="ECO:0000256" key="1">
    <source>
        <dbReference type="SAM" id="MobiDB-lite"/>
    </source>
</evidence>
<name>A0ABP9PDT2_9ACTN</name>
<reference evidence="3" key="1">
    <citation type="journal article" date="2019" name="Int. J. Syst. Evol. Microbiol.">
        <title>The Global Catalogue of Microorganisms (GCM) 10K type strain sequencing project: providing services to taxonomists for standard genome sequencing and annotation.</title>
        <authorList>
            <consortium name="The Broad Institute Genomics Platform"/>
            <consortium name="The Broad Institute Genome Sequencing Center for Infectious Disease"/>
            <person name="Wu L."/>
            <person name="Ma J."/>
        </authorList>
    </citation>
    <scope>NUCLEOTIDE SEQUENCE [LARGE SCALE GENOMIC DNA]</scope>
    <source>
        <strain evidence="3">JCM 18459</strain>
    </source>
</reference>
<dbReference type="RefSeq" id="WP_345454849.1">
    <property type="nucleotide sequence ID" value="NZ_BAABKG010000001.1"/>
</dbReference>